<comment type="catalytic activity">
    <reaction evidence="5">
        <text>[molybdopterin-synthase sulfur-carrier protein]-C-terminal Gly-Gly + ATP + H(+) = [molybdopterin-synthase sulfur-carrier protein]-C-terminal Gly-Gly-AMP + diphosphate</text>
        <dbReference type="Rhea" id="RHEA:43616"/>
        <dbReference type="Rhea" id="RHEA-COMP:12159"/>
        <dbReference type="Rhea" id="RHEA-COMP:12202"/>
        <dbReference type="ChEBI" id="CHEBI:15378"/>
        <dbReference type="ChEBI" id="CHEBI:30616"/>
        <dbReference type="ChEBI" id="CHEBI:33019"/>
        <dbReference type="ChEBI" id="CHEBI:90618"/>
        <dbReference type="ChEBI" id="CHEBI:90778"/>
        <dbReference type="EC" id="2.7.7.80"/>
    </reaction>
</comment>
<dbReference type="Proteomes" id="UP000199283">
    <property type="component" value="Unassembled WGS sequence"/>
</dbReference>
<comment type="subunit">
    <text evidence="7">Homodimer. Forms a stable heterotetrameric complex of 2 MoeB and 2 MoaD during adenylation of MoaD.</text>
</comment>
<evidence type="ECO:0000256" key="7">
    <source>
        <dbReference type="ARBA" id="ARBA00063809"/>
    </source>
</evidence>
<keyword evidence="4" id="KW-0067">ATP-binding</keyword>
<dbReference type="GO" id="GO:0008641">
    <property type="term" value="F:ubiquitin-like modifier activating enzyme activity"/>
    <property type="evidence" value="ECO:0007669"/>
    <property type="project" value="InterPro"/>
</dbReference>
<keyword evidence="13" id="KW-0472">Membrane</keyword>
<keyword evidence="2 15" id="KW-0808">Transferase</keyword>
<feature type="transmembrane region" description="Helical" evidence="13">
    <location>
        <begin position="26"/>
        <end position="43"/>
    </location>
</feature>
<evidence type="ECO:0000256" key="8">
    <source>
        <dbReference type="ARBA" id="ARBA00066884"/>
    </source>
</evidence>
<evidence type="ECO:0000256" key="13">
    <source>
        <dbReference type="SAM" id="Phobius"/>
    </source>
</evidence>
<keyword evidence="3" id="KW-0547">Nucleotide-binding</keyword>
<evidence type="ECO:0000256" key="12">
    <source>
        <dbReference type="ARBA" id="ARBA00078531"/>
    </source>
</evidence>
<evidence type="ECO:0000256" key="4">
    <source>
        <dbReference type="ARBA" id="ARBA00022840"/>
    </source>
</evidence>
<evidence type="ECO:0000256" key="2">
    <source>
        <dbReference type="ARBA" id="ARBA00022679"/>
    </source>
</evidence>
<evidence type="ECO:0000313" key="16">
    <source>
        <dbReference type="Proteomes" id="UP000199283"/>
    </source>
</evidence>
<evidence type="ECO:0000259" key="14">
    <source>
        <dbReference type="Pfam" id="PF00899"/>
    </source>
</evidence>
<keyword evidence="13" id="KW-1133">Transmembrane helix</keyword>
<comment type="similarity">
    <text evidence="1">Belongs to the HesA/MoeB/ThiF family.</text>
</comment>
<dbReference type="Pfam" id="PF00899">
    <property type="entry name" value="ThiF"/>
    <property type="match status" value="1"/>
</dbReference>
<keyword evidence="15" id="KW-0548">Nucleotidyltransferase</keyword>
<evidence type="ECO:0000256" key="10">
    <source>
        <dbReference type="ARBA" id="ARBA00075110"/>
    </source>
</evidence>
<evidence type="ECO:0000256" key="9">
    <source>
        <dbReference type="ARBA" id="ARBA00073635"/>
    </source>
</evidence>
<dbReference type="CDD" id="cd00757">
    <property type="entry name" value="ThiF_MoeB_HesA_family"/>
    <property type="match status" value="1"/>
</dbReference>
<keyword evidence="13" id="KW-0812">Transmembrane</keyword>
<proteinExistence type="inferred from homology"/>
<evidence type="ECO:0000256" key="6">
    <source>
        <dbReference type="ARBA" id="ARBA00055169"/>
    </source>
</evidence>
<dbReference type="STRING" id="188906.SAMN04488526_0972"/>
<dbReference type="InterPro" id="IPR045886">
    <property type="entry name" value="ThiF/MoeB/HesA"/>
</dbReference>
<dbReference type="GO" id="GO:0005524">
    <property type="term" value="F:ATP binding"/>
    <property type="evidence" value="ECO:0007669"/>
    <property type="project" value="UniProtKB-KW"/>
</dbReference>
<dbReference type="EMBL" id="FNZQ01000001">
    <property type="protein sequence ID" value="SEK59268.1"/>
    <property type="molecule type" value="Genomic_DNA"/>
</dbReference>
<evidence type="ECO:0000256" key="11">
    <source>
        <dbReference type="ARBA" id="ARBA00075328"/>
    </source>
</evidence>
<dbReference type="GO" id="GO:0005829">
    <property type="term" value="C:cytosol"/>
    <property type="evidence" value="ECO:0007669"/>
    <property type="project" value="TreeGrafter"/>
</dbReference>
<feature type="transmembrane region" description="Helical" evidence="13">
    <location>
        <begin position="55"/>
        <end position="75"/>
    </location>
</feature>
<dbReference type="GO" id="GO:0061605">
    <property type="term" value="F:molybdopterin-synthase adenylyltransferase activity"/>
    <property type="evidence" value="ECO:0007669"/>
    <property type="project" value="UniProtKB-EC"/>
</dbReference>
<evidence type="ECO:0000256" key="1">
    <source>
        <dbReference type="ARBA" id="ARBA00009919"/>
    </source>
</evidence>
<organism evidence="15 16">
    <name type="scientific">Jannaschia helgolandensis</name>
    <dbReference type="NCBI Taxonomy" id="188906"/>
    <lineage>
        <taxon>Bacteria</taxon>
        <taxon>Pseudomonadati</taxon>
        <taxon>Pseudomonadota</taxon>
        <taxon>Alphaproteobacteria</taxon>
        <taxon>Rhodobacterales</taxon>
        <taxon>Roseobacteraceae</taxon>
        <taxon>Jannaschia</taxon>
    </lineage>
</organism>
<dbReference type="PANTHER" id="PTHR10953">
    <property type="entry name" value="UBIQUITIN-ACTIVATING ENZYME E1"/>
    <property type="match status" value="1"/>
</dbReference>
<dbReference type="Gene3D" id="3.40.50.720">
    <property type="entry name" value="NAD(P)-binding Rossmann-like Domain"/>
    <property type="match status" value="1"/>
</dbReference>
<dbReference type="SUPFAM" id="SSF69572">
    <property type="entry name" value="Activating enzymes of the ubiquitin-like proteins"/>
    <property type="match status" value="1"/>
</dbReference>
<comment type="function">
    <text evidence="6">Catalyzes the adenylation by ATP of the carboxyl group of the C-terminal glycine of sulfur carrier protein MoaD.</text>
</comment>
<dbReference type="InterPro" id="IPR000594">
    <property type="entry name" value="ThiF_NAD_FAD-bd"/>
</dbReference>
<reference evidence="15 16" key="1">
    <citation type="submission" date="2016-10" db="EMBL/GenBank/DDBJ databases">
        <authorList>
            <person name="de Groot N.N."/>
        </authorList>
    </citation>
    <scope>NUCLEOTIDE SEQUENCE [LARGE SCALE GENOMIC DNA]</scope>
    <source>
        <strain evidence="15 16">DSM 14858</strain>
    </source>
</reference>
<keyword evidence="16" id="KW-1185">Reference proteome</keyword>
<evidence type="ECO:0000313" key="15">
    <source>
        <dbReference type="EMBL" id="SEK59268.1"/>
    </source>
</evidence>
<dbReference type="GO" id="GO:0004792">
    <property type="term" value="F:thiosulfate-cyanide sulfurtransferase activity"/>
    <property type="evidence" value="ECO:0007669"/>
    <property type="project" value="TreeGrafter"/>
</dbReference>
<dbReference type="OrthoDB" id="9804286at2"/>
<name>A0A1H7IA05_9RHOB</name>
<feature type="transmembrane region" description="Helical" evidence="13">
    <location>
        <begin position="132"/>
        <end position="159"/>
    </location>
</feature>
<evidence type="ECO:0000256" key="3">
    <source>
        <dbReference type="ARBA" id="ARBA00022741"/>
    </source>
</evidence>
<feature type="domain" description="THIF-type NAD/FAD binding fold" evidence="14">
    <location>
        <begin position="110"/>
        <end position="345"/>
    </location>
</feature>
<protein>
    <recommendedName>
        <fullName evidence="9">Molybdopterin-synthase adenylyltransferase</fullName>
        <ecNumber evidence="8">2.7.7.80</ecNumber>
    </recommendedName>
    <alternativeName>
        <fullName evidence="12">MoaD protein adenylase</fullName>
    </alternativeName>
    <alternativeName>
        <fullName evidence="10">Molybdopterin-converting factor subunit 1 adenylase</fullName>
    </alternativeName>
    <alternativeName>
        <fullName evidence="11">Sulfur carrier protein MoaD adenylyltransferase</fullName>
    </alternativeName>
</protein>
<dbReference type="RefSeq" id="WP_092760247.1">
    <property type="nucleotide sequence ID" value="NZ_FNZQ01000001.1"/>
</dbReference>
<dbReference type="FunFam" id="3.40.50.720:FF:000033">
    <property type="entry name" value="Adenylyltransferase and sulfurtransferase MOCS3"/>
    <property type="match status" value="1"/>
</dbReference>
<dbReference type="InterPro" id="IPR035985">
    <property type="entry name" value="Ubiquitin-activating_enz"/>
</dbReference>
<dbReference type="EC" id="2.7.7.80" evidence="8"/>
<accession>A0A1H7IA05</accession>
<dbReference type="NCBIfam" id="NF004281">
    <property type="entry name" value="PRK05690.1"/>
    <property type="match status" value="1"/>
</dbReference>
<sequence length="350" mass="36723">MTLVLILGAVIWGLGMVMKTPVKARFLMLGLLYVAVLFAHLILPDGHPLRQMLGGGLGSWLVLGGLVALIAVYRAGLTRMRARARVLEADRADDTASRTGPFSDDELERYARHIVLREVGGPGQKRLKDAKVLVVGAGGLGAPVLLYLGAAGVGTIGVIDDDTVSTSNLQRQIIHADADFGSPKVHSAAKRIRAINPHVSVRAYNQRLTPEIAPEIFADYDLVVDGTDTFATRQMVNDAAVAASKPLIAGAITQWEGQVTIYDPAAGAPCLTCLFPKAPAAGLAPSCAEAGVIGALPGIIGSIMALETIKEITGAGTTLRGILLLWDGLDADARRISVAKRPDCPTCGSI</sequence>
<dbReference type="GO" id="GO:0008146">
    <property type="term" value="F:sulfotransferase activity"/>
    <property type="evidence" value="ECO:0007669"/>
    <property type="project" value="TreeGrafter"/>
</dbReference>
<dbReference type="AlphaFoldDB" id="A0A1H7IA05"/>
<dbReference type="PANTHER" id="PTHR10953:SF102">
    <property type="entry name" value="ADENYLYLTRANSFERASE AND SULFURTRANSFERASE MOCS3"/>
    <property type="match status" value="1"/>
</dbReference>
<evidence type="ECO:0000256" key="5">
    <source>
        <dbReference type="ARBA" id="ARBA00052218"/>
    </source>
</evidence>
<gene>
    <name evidence="15" type="ORF">SAMN04488526_0972</name>
</gene>